<dbReference type="EMBL" id="JAAHBV010000926">
    <property type="protein sequence ID" value="NER62563.1"/>
    <property type="molecule type" value="Genomic_DNA"/>
</dbReference>
<keyword evidence="1" id="KW-0808">Transferase</keyword>
<gene>
    <name evidence="1" type="ORF">G3435_26775</name>
</gene>
<dbReference type="Proteomes" id="UP000480410">
    <property type="component" value="Unassembled WGS sequence"/>
</dbReference>
<accession>A0A6M0D147</accession>
<dbReference type="GO" id="GO:0016740">
    <property type="term" value="F:transferase activity"/>
    <property type="evidence" value="ECO:0007669"/>
    <property type="project" value="UniProtKB-KW"/>
</dbReference>
<dbReference type="AlphaFoldDB" id="A0A6M0D147"/>
<protein>
    <submittedName>
        <fullName evidence="1">Acyl-CoA transferase</fullName>
    </submittedName>
</protein>
<sequence length="61" mass="5929">MSDLLDSITQALGLPASAQQGLHLHAAGALPSTFAVTELASASIAAAGLAMARLLGGQTGL</sequence>
<evidence type="ECO:0000313" key="1">
    <source>
        <dbReference type="EMBL" id="NER62563.1"/>
    </source>
</evidence>
<reference evidence="1 2" key="1">
    <citation type="submission" date="2020-02" db="EMBL/GenBank/DDBJ databases">
        <title>Broccoli isolated Pseudomonas sp.</title>
        <authorList>
            <person name="Fujikawa T."/>
            <person name="Sawada H."/>
        </authorList>
    </citation>
    <scope>NUCLEOTIDE SEQUENCE [LARGE SCALE GENOMIC DNA]</scope>
    <source>
        <strain evidence="1 2">MAFF212428</strain>
    </source>
</reference>
<comment type="caution">
    <text evidence="1">The sequence shown here is derived from an EMBL/GenBank/DDBJ whole genome shotgun (WGS) entry which is preliminary data.</text>
</comment>
<evidence type="ECO:0000313" key="2">
    <source>
        <dbReference type="Proteomes" id="UP000480410"/>
    </source>
</evidence>
<organism evidence="1 2">
    <name type="scientific">Pseudomonas brassicae</name>
    <dbReference type="NCBI Taxonomy" id="2708063"/>
    <lineage>
        <taxon>Bacteria</taxon>
        <taxon>Pseudomonadati</taxon>
        <taxon>Pseudomonadota</taxon>
        <taxon>Gammaproteobacteria</taxon>
        <taxon>Pseudomonadales</taxon>
        <taxon>Pseudomonadaceae</taxon>
        <taxon>Pseudomonas</taxon>
    </lineage>
</organism>
<name>A0A6M0D147_9PSED</name>
<proteinExistence type="predicted"/>
<feature type="non-terminal residue" evidence="1">
    <location>
        <position position="61"/>
    </location>
</feature>